<comment type="caution">
    <text evidence="1">The sequence shown here is derived from an EMBL/GenBank/DDBJ whole genome shotgun (WGS) entry which is preliminary data.</text>
</comment>
<dbReference type="InParanoid" id="A0A409YEU9"/>
<proteinExistence type="predicted"/>
<protein>
    <recommendedName>
        <fullName evidence="3">F-box domain-containing protein</fullName>
    </recommendedName>
</protein>
<evidence type="ECO:0008006" key="3">
    <source>
        <dbReference type="Google" id="ProtNLM"/>
    </source>
</evidence>
<dbReference type="Proteomes" id="UP000284706">
    <property type="component" value="Unassembled WGS sequence"/>
</dbReference>
<name>A0A409YEU9_9AGAR</name>
<keyword evidence="2" id="KW-1185">Reference proteome</keyword>
<dbReference type="EMBL" id="NHYE01000930">
    <property type="protein sequence ID" value="PPR01549.1"/>
    <property type="molecule type" value="Genomic_DNA"/>
</dbReference>
<sequence>MGALLSKPFPAFPLEIFTCIISHVAAESDVRSLVHLLSVSDEFYCLSSRHLHVHYELTSPSSFQSFIRNDPFLSSYVYDLLVYTRTFPDFCRVLYRFNNLGALSIVNHLPQCIPAYAYDFIQSHLERRHLRLDLAVDVPLTALSRLYSVSMRGVQLSSVEPQQPLFWRHLEYSGCPLQFSRLSLSKLTRLALGLDDLPFHELAMMKRALACLTELQALTITSFYHPRYSEESGHLRPDRVFMSKAVALFPVVGRLSRFRPQTLTLRWRHFKPAHLDLEPCQLNDPLLDLLDLMRLHLTEMQQVVFSLQREVFSFATSRTP</sequence>
<organism evidence="1 2">
    <name type="scientific">Gymnopilus dilepis</name>
    <dbReference type="NCBI Taxonomy" id="231916"/>
    <lineage>
        <taxon>Eukaryota</taxon>
        <taxon>Fungi</taxon>
        <taxon>Dikarya</taxon>
        <taxon>Basidiomycota</taxon>
        <taxon>Agaricomycotina</taxon>
        <taxon>Agaricomycetes</taxon>
        <taxon>Agaricomycetidae</taxon>
        <taxon>Agaricales</taxon>
        <taxon>Agaricineae</taxon>
        <taxon>Hymenogastraceae</taxon>
        <taxon>Gymnopilus</taxon>
    </lineage>
</organism>
<evidence type="ECO:0000313" key="2">
    <source>
        <dbReference type="Proteomes" id="UP000284706"/>
    </source>
</evidence>
<gene>
    <name evidence="1" type="ORF">CVT26_015143</name>
</gene>
<dbReference type="AlphaFoldDB" id="A0A409YEU9"/>
<accession>A0A409YEU9</accession>
<evidence type="ECO:0000313" key="1">
    <source>
        <dbReference type="EMBL" id="PPR01549.1"/>
    </source>
</evidence>
<reference evidence="1 2" key="1">
    <citation type="journal article" date="2018" name="Evol. Lett.">
        <title>Horizontal gene cluster transfer increased hallucinogenic mushroom diversity.</title>
        <authorList>
            <person name="Reynolds H.T."/>
            <person name="Vijayakumar V."/>
            <person name="Gluck-Thaler E."/>
            <person name="Korotkin H.B."/>
            <person name="Matheny P.B."/>
            <person name="Slot J.C."/>
        </authorList>
    </citation>
    <scope>NUCLEOTIDE SEQUENCE [LARGE SCALE GENOMIC DNA]</scope>
    <source>
        <strain evidence="1 2">SRW20</strain>
    </source>
</reference>